<dbReference type="Proteomes" id="UP001055811">
    <property type="component" value="Linkage Group LG07"/>
</dbReference>
<evidence type="ECO:0000313" key="1">
    <source>
        <dbReference type="EMBL" id="KAI3708475.1"/>
    </source>
</evidence>
<protein>
    <submittedName>
        <fullName evidence="1">Uncharacterized protein</fullName>
    </submittedName>
</protein>
<dbReference type="EMBL" id="CM042015">
    <property type="protein sequence ID" value="KAI3708475.1"/>
    <property type="molecule type" value="Genomic_DNA"/>
</dbReference>
<organism evidence="1 2">
    <name type="scientific">Cichorium intybus</name>
    <name type="common">Chicory</name>
    <dbReference type="NCBI Taxonomy" id="13427"/>
    <lineage>
        <taxon>Eukaryota</taxon>
        <taxon>Viridiplantae</taxon>
        <taxon>Streptophyta</taxon>
        <taxon>Embryophyta</taxon>
        <taxon>Tracheophyta</taxon>
        <taxon>Spermatophyta</taxon>
        <taxon>Magnoliopsida</taxon>
        <taxon>eudicotyledons</taxon>
        <taxon>Gunneridae</taxon>
        <taxon>Pentapetalae</taxon>
        <taxon>asterids</taxon>
        <taxon>campanulids</taxon>
        <taxon>Asterales</taxon>
        <taxon>Asteraceae</taxon>
        <taxon>Cichorioideae</taxon>
        <taxon>Cichorieae</taxon>
        <taxon>Cichoriinae</taxon>
        <taxon>Cichorium</taxon>
    </lineage>
</organism>
<name>A0ACB9AJ63_CICIN</name>
<proteinExistence type="predicted"/>
<evidence type="ECO:0000313" key="2">
    <source>
        <dbReference type="Proteomes" id="UP001055811"/>
    </source>
</evidence>
<reference evidence="1 2" key="2">
    <citation type="journal article" date="2022" name="Mol. Ecol. Resour.">
        <title>The genomes of chicory, endive, great burdock and yacon provide insights into Asteraceae paleo-polyploidization history and plant inulin production.</title>
        <authorList>
            <person name="Fan W."/>
            <person name="Wang S."/>
            <person name="Wang H."/>
            <person name="Wang A."/>
            <person name="Jiang F."/>
            <person name="Liu H."/>
            <person name="Zhao H."/>
            <person name="Xu D."/>
            <person name="Zhang Y."/>
        </authorList>
    </citation>
    <scope>NUCLEOTIDE SEQUENCE [LARGE SCALE GENOMIC DNA]</scope>
    <source>
        <strain evidence="2">cv. Punajuju</strain>
        <tissue evidence="1">Leaves</tissue>
    </source>
</reference>
<keyword evidence="2" id="KW-1185">Reference proteome</keyword>
<reference evidence="2" key="1">
    <citation type="journal article" date="2022" name="Mol. Ecol. Resour.">
        <title>The genomes of chicory, endive, great burdock and yacon provide insights into Asteraceae palaeo-polyploidization history and plant inulin production.</title>
        <authorList>
            <person name="Fan W."/>
            <person name="Wang S."/>
            <person name="Wang H."/>
            <person name="Wang A."/>
            <person name="Jiang F."/>
            <person name="Liu H."/>
            <person name="Zhao H."/>
            <person name="Xu D."/>
            <person name="Zhang Y."/>
        </authorList>
    </citation>
    <scope>NUCLEOTIDE SEQUENCE [LARGE SCALE GENOMIC DNA]</scope>
    <source>
        <strain evidence="2">cv. Punajuju</strain>
    </source>
</reference>
<gene>
    <name evidence="1" type="ORF">L2E82_37645</name>
</gene>
<comment type="caution">
    <text evidence="1">The sequence shown here is derived from an EMBL/GenBank/DDBJ whole genome shotgun (WGS) entry which is preliminary data.</text>
</comment>
<accession>A0ACB9AJ63</accession>
<sequence length="359" mass="40657">MSKSRACKKQWMSLEESLEAGQEEGEDDWEEGEINEEDETHERHKVPETDNHDKHLDGEDRNRIDEEDHIVNSRLNLDPNRIDAQSESNCENIARSPVQNNTPMGDTHECEVHSSTECDINNLTNPDALKDQNKNKEGGGEGESELCPNQIQLEIPIHSPSPLREIEMDSDRNRGNQGQPHKVVLSSCPGEDEIEVQHIQEDALINKDTLGHEVSVGGQPSGDLDGVESSQSIDLNSEPLERYDWFDIAEEELVRYEKTKKSKNKDKKSKKLGKAISSSFPVTMKPKDVLKSKFYRKNKKADQSHKNRSNPNKSENSINISEEILKSKNVGLEVGFQMEGFDEMLRNEIEGEGMIKKQS</sequence>